<evidence type="ECO:0000313" key="3">
    <source>
        <dbReference type="Proteomes" id="UP000241769"/>
    </source>
</evidence>
<comment type="caution">
    <text evidence="2">The sequence shown here is derived from an EMBL/GenBank/DDBJ whole genome shotgun (WGS) entry which is preliminary data.</text>
</comment>
<feature type="region of interest" description="Disordered" evidence="1">
    <location>
        <begin position="19"/>
        <end position="58"/>
    </location>
</feature>
<accession>A0A2P6MVX4</accession>
<protein>
    <submittedName>
        <fullName evidence="2">Uncharacterized protein</fullName>
    </submittedName>
</protein>
<evidence type="ECO:0000256" key="1">
    <source>
        <dbReference type="SAM" id="MobiDB-lite"/>
    </source>
</evidence>
<keyword evidence="3" id="KW-1185">Reference proteome</keyword>
<dbReference type="AlphaFoldDB" id="A0A2P6MVX4"/>
<organism evidence="2 3">
    <name type="scientific">Planoprotostelium fungivorum</name>
    <dbReference type="NCBI Taxonomy" id="1890364"/>
    <lineage>
        <taxon>Eukaryota</taxon>
        <taxon>Amoebozoa</taxon>
        <taxon>Evosea</taxon>
        <taxon>Variosea</taxon>
        <taxon>Cavosteliida</taxon>
        <taxon>Cavosteliaceae</taxon>
        <taxon>Planoprotostelium</taxon>
    </lineage>
</organism>
<dbReference type="Proteomes" id="UP000241769">
    <property type="component" value="Unassembled WGS sequence"/>
</dbReference>
<reference evidence="2 3" key="1">
    <citation type="journal article" date="2018" name="Genome Biol. Evol.">
        <title>Multiple Roots of Fruiting Body Formation in Amoebozoa.</title>
        <authorList>
            <person name="Hillmann F."/>
            <person name="Forbes G."/>
            <person name="Novohradska S."/>
            <person name="Ferling I."/>
            <person name="Riege K."/>
            <person name="Groth M."/>
            <person name="Westermann M."/>
            <person name="Marz M."/>
            <person name="Spaller T."/>
            <person name="Winckler T."/>
            <person name="Schaap P."/>
            <person name="Glockner G."/>
        </authorList>
    </citation>
    <scope>NUCLEOTIDE SEQUENCE [LARGE SCALE GENOMIC DNA]</scope>
    <source>
        <strain evidence="2 3">Jena</strain>
    </source>
</reference>
<sequence length="164" mass="18709">MLVNTTDYRSCVREKSLVTTTTTAATQPATDMKKKKETDSNHSLSHEGHRPTDSHTQGNTHLSAKIALQTIAQSRGKCTSIKIRVSHQQARDCWRRSRTSIMFALSSFNQQFGRGGILHGYNRIYLWSNGCSGHFKRRERLFVEAYRLDPKRCVSLFVISPEHL</sequence>
<gene>
    <name evidence="2" type="ORF">PROFUN_15180</name>
</gene>
<dbReference type="InParanoid" id="A0A2P6MVX4"/>
<evidence type="ECO:0000313" key="2">
    <source>
        <dbReference type="EMBL" id="PRP75862.1"/>
    </source>
</evidence>
<name>A0A2P6MVX4_9EUKA</name>
<feature type="compositionally biased region" description="Low complexity" evidence="1">
    <location>
        <begin position="19"/>
        <end position="30"/>
    </location>
</feature>
<proteinExistence type="predicted"/>
<dbReference type="EMBL" id="MDYQ01000359">
    <property type="protein sequence ID" value="PRP75862.1"/>
    <property type="molecule type" value="Genomic_DNA"/>
</dbReference>
<feature type="compositionally biased region" description="Basic and acidic residues" evidence="1">
    <location>
        <begin position="31"/>
        <end position="53"/>
    </location>
</feature>